<dbReference type="GO" id="GO:0016705">
    <property type="term" value="F:oxidoreductase activity, acting on paired donors, with incorporation or reduction of molecular oxygen"/>
    <property type="evidence" value="ECO:0007669"/>
    <property type="project" value="InterPro"/>
</dbReference>
<reference evidence="13 14" key="1">
    <citation type="submission" date="2015-12" db="EMBL/GenBank/DDBJ databases">
        <title>The genome of Folsomia candida.</title>
        <authorList>
            <person name="Faddeeva A."/>
            <person name="Derks M.F."/>
            <person name="Anvar Y."/>
            <person name="Smit S."/>
            <person name="Van Straalen N."/>
            <person name="Roelofs D."/>
        </authorList>
    </citation>
    <scope>NUCLEOTIDE SEQUENCE [LARGE SCALE GENOMIC DNA]</scope>
    <source>
        <strain evidence="13 14">VU population</strain>
        <tissue evidence="13">Whole body</tissue>
    </source>
</reference>
<dbReference type="FunFam" id="3.10.20.370:FF:000001">
    <property type="entry name" value="Retrovirus-related Pol polyprotein from transposon 17.6-like protein"/>
    <property type="match status" value="1"/>
</dbReference>
<evidence type="ECO:0000256" key="7">
    <source>
        <dbReference type="ARBA" id="ARBA00022801"/>
    </source>
</evidence>
<dbReference type="GO" id="GO:0003676">
    <property type="term" value="F:nucleic acid binding"/>
    <property type="evidence" value="ECO:0007669"/>
    <property type="project" value="InterPro"/>
</dbReference>
<evidence type="ECO:0000256" key="3">
    <source>
        <dbReference type="ARBA" id="ARBA00022679"/>
    </source>
</evidence>
<dbReference type="OrthoDB" id="5978043at2759"/>
<dbReference type="Pfam" id="PF00665">
    <property type="entry name" value="rve"/>
    <property type="match status" value="1"/>
</dbReference>
<dbReference type="Gene3D" id="3.10.20.370">
    <property type="match status" value="1"/>
</dbReference>
<keyword evidence="9" id="KW-0560">Oxidoreductase</keyword>
<dbReference type="InterPro" id="IPR050951">
    <property type="entry name" value="Retrovirus_Pol_polyprotein"/>
</dbReference>
<evidence type="ECO:0000256" key="10">
    <source>
        <dbReference type="PIRSR" id="PIRSR602401-1"/>
    </source>
</evidence>
<dbReference type="InterPro" id="IPR036397">
    <property type="entry name" value="RNaseH_sf"/>
</dbReference>
<accession>A0A226D798</accession>
<evidence type="ECO:0000256" key="6">
    <source>
        <dbReference type="ARBA" id="ARBA00022759"/>
    </source>
</evidence>
<dbReference type="SUPFAM" id="SSF56672">
    <property type="entry name" value="DNA/RNA polymerases"/>
    <property type="match status" value="1"/>
</dbReference>
<dbReference type="Pfam" id="PF17917">
    <property type="entry name" value="RT_RNaseH"/>
    <property type="match status" value="1"/>
</dbReference>
<dbReference type="Pfam" id="PF17921">
    <property type="entry name" value="Integrase_H2C2"/>
    <property type="match status" value="1"/>
</dbReference>
<dbReference type="GO" id="GO:0042575">
    <property type="term" value="C:DNA polymerase complex"/>
    <property type="evidence" value="ECO:0007669"/>
    <property type="project" value="UniProtKB-ARBA"/>
</dbReference>
<dbReference type="SUPFAM" id="SSF48264">
    <property type="entry name" value="Cytochrome P450"/>
    <property type="match status" value="1"/>
</dbReference>
<feature type="domain" description="Integrase catalytic" evidence="12">
    <location>
        <begin position="438"/>
        <end position="602"/>
    </location>
</feature>
<comment type="similarity">
    <text evidence="1">Belongs to the cytochrome P450 family.</text>
</comment>
<sequence length="1128" mass="127811">MDTPFRWGHEQEKAFVKLKKAMCEDVLLHGIDYNHPIQIRIRTDASDIGVGGILIQNIDGKERPIYFASKKLTDGEQKLNTHEKECLAIVWAINKFKDYLWGEEFTVITDNEALKYLKANHDKSRRLTRWSHEIEAWACNIEHCKGIHNVVADCLSRAPVSPTSSEPDLDGVEKSFIPIFGIGLFVDLLSKIRIAQSSDATVLAIKHQLEKTPMATDNLTSSSIHEHYQLHDGIVYRIILPFSHPIEGPGWTDINDFKLCRGPLGTPNEAGHSSRALTLNNPAQSPFKVSQGPSSERYDVAGTNLALTPHKHIKGSQGPSSERYDVAGTNLALTPHKIVKVSQGPSSESHDVAGTENLALTPQRNILVPLLPRCMINHILNEFHDSPLSGHMGVRKTKNAVKQRFYWEGMNKDIHHYVQSCVKCQEFKVERMKPKGLLGSVPVANTVFENIFIDFVGPYPATRHRRNKYCLVIVDQLSSWVELFPMSVATGKKVVQALEDGIFCRYGSPKTITSDNGSHFVNKDVKKLCAEWNVRHVTLSAYHPNPNRAERTNQELVRMVATYLEGGHGNWDINIQKVAFVLRSMVNDTTKVSPALLNYGREIPLPIDRALQVDSNSNLNVSDLAKSLPQKLKEVVSFVQSNIQKVHAQNKKYFDSKRREISFNVGDKVWAKNHEQSDGDAHRTKKFLPKWIGPFFILKKFADTYILDMESRLIPKRHISDLKRFIQRKQQVQSQNLSSISNSVQNSLASSSSNTSCPNFRVQRVKSRNCGEYSRRRVLLQMDEYLLSCNNDRRQEKLIEYKKSQKNLPKFTPPPTDPAYVQYRQILNNYVKFPDQSKFCFKVVEGEEMSEIPSDYSVEYVLDCGESHETPDIGKRGILTSTPDSCGELSSTPVDSLGQREQNEMNYIDVSNNLIENSTFVLSCPPSLASSSSSPEAAASHPVSSSLAHPLSTRASLRHPWIGDRIDQTLRRHRPWYPLPYAQAVIAETERFASVNPQGAPHKALADFEFHGYTIPKDTVITSNLYYIHHDPKVWRDPENFCPERFLTQDKKTFKIRPELMPFSTGRRQCPGKGLAKDVMFLLVTNLFQRFWIEFDKNGPPNEFEPRPLLQSTIIPGPYGVILTERQA</sequence>
<dbReference type="GO" id="GO:0004497">
    <property type="term" value="F:monooxygenase activity"/>
    <property type="evidence" value="ECO:0007669"/>
    <property type="project" value="UniProtKB-KW"/>
</dbReference>
<dbReference type="Proteomes" id="UP000198287">
    <property type="component" value="Unassembled WGS sequence"/>
</dbReference>
<dbReference type="GO" id="GO:0015074">
    <property type="term" value="P:DNA integration"/>
    <property type="evidence" value="ECO:0007669"/>
    <property type="project" value="InterPro"/>
</dbReference>
<dbReference type="EC" id="2.7.7.49" evidence="2"/>
<evidence type="ECO:0000256" key="8">
    <source>
        <dbReference type="ARBA" id="ARBA00022918"/>
    </source>
</evidence>
<evidence type="ECO:0000256" key="11">
    <source>
        <dbReference type="SAM" id="MobiDB-lite"/>
    </source>
</evidence>
<dbReference type="STRING" id="158441.A0A226D798"/>
<evidence type="ECO:0000313" key="13">
    <source>
        <dbReference type="EMBL" id="OXA41089.1"/>
    </source>
</evidence>
<keyword evidence="6" id="KW-0255">Endonuclease</keyword>
<dbReference type="InterPro" id="IPR012337">
    <property type="entry name" value="RNaseH-like_sf"/>
</dbReference>
<dbReference type="InterPro" id="IPR001128">
    <property type="entry name" value="Cyt_P450"/>
</dbReference>
<dbReference type="Gene3D" id="1.10.340.70">
    <property type="match status" value="1"/>
</dbReference>
<dbReference type="Gene3D" id="3.30.420.10">
    <property type="entry name" value="Ribonuclease H-like superfamily/Ribonuclease H"/>
    <property type="match status" value="1"/>
</dbReference>
<dbReference type="PROSITE" id="PS50994">
    <property type="entry name" value="INTEGRASE"/>
    <property type="match status" value="1"/>
</dbReference>
<evidence type="ECO:0000256" key="9">
    <source>
        <dbReference type="ARBA" id="ARBA00023033"/>
    </source>
</evidence>
<evidence type="ECO:0000256" key="1">
    <source>
        <dbReference type="ARBA" id="ARBA00010617"/>
    </source>
</evidence>
<dbReference type="InterPro" id="IPR001584">
    <property type="entry name" value="Integrase_cat-core"/>
</dbReference>
<evidence type="ECO:0000256" key="4">
    <source>
        <dbReference type="ARBA" id="ARBA00022695"/>
    </source>
</evidence>
<keyword evidence="3" id="KW-0808">Transferase</keyword>
<evidence type="ECO:0000256" key="5">
    <source>
        <dbReference type="ARBA" id="ARBA00022722"/>
    </source>
</evidence>
<dbReference type="InterPro" id="IPR036396">
    <property type="entry name" value="Cyt_P450_sf"/>
</dbReference>
<dbReference type="InterPro" id="IPR017972">
    <property type="entry name" value="Cyt_P450_CS"/>
</dbReference>
<name>A0A226D798_FOLCA</name>
<dbReference type="PRINTS" id="PR00463">
    <property type="entry name" value="EP450I"/>
</dbReference>
<dbReference type="FunFam" id="1.10.340.70:FF:000001">
    <property type="entry name" value="Retrovirus-related Pol polyprotein from transposon gypsy-like Protein"/>
    <property type="match status" value="1"/>
</dbReference>
<evidence type="ECO:0000313" key="14">
    <source>
        <dbReference type="Proteomes" id="UP000198287"/>
    </source>
</evidence>
<keyword evidence="9" id="KW-0503">Monooxygenase</keyword>
<comment type="caution">
    <text evidence="13">The sequence shown here is derived from an EMBL/GenBank/DDBJ whole genome shotgun (WGS) entry which is preliminary data.</text>
</comment>
<dbReference type="Pfam" id="PF00067">
    <property type="entry name" value="p450"/>
    <property type="match status" value="1"/>
</dbReference>
<feature type="binding site" description="axial binding residue" evidence="10">
    <location>
        <position position="1070"/>
    </location>
    <ligand>
        <name>heme</name>
        <dbReference type="ChEBI" id="CHEBI:30413"/>
    </ligand>
    <ligandPart>
        <name>Fe</name>
        <dbReference type="ChEBI" id="CHEBI:18248"/>
    </ligandPart>
</feature>
<dbReference type="PANTHER" id="PTHR37984:SF5">
    <property type="entry name" value="PROTEIN NYNRIN-LIKE"/>
    <property type="match status" value="1"/>
</dbReference>
<organism evidence="13 14">
    <name type="scientific">Folsomia candida</name>
    <name type="common">Springtail</name>
    <dbReference type="NCBI Taxonomy" id="158441"/>
    <lineage>
        <taxon>Eukaryota</taxon>
        <taxon>Metazoa</taxon>
        <taxon>Ecdysozoa</taxon>
        <taxon>Arthropoda</taxon>
        <taxon>Hexapoda</taxon>
        <taxon>Collembola</taxon>
        <taxon>Entomobryomorpha</taxon>
        <taxon>Isotomoidea</taxon>
        <taxon>Isotomidae</taxon>
        <taxon>Proisotominae</taxon>
        <taxon>Folsomia</taxon>
    </lineage>
</organism>
<dbReference type="GO" id="GO:0020037">
    <property type="term" value="F:heme binding"/>
    <property type="evidence" value="ECO:0007669"/>
    <property type="project" value="InterPro"/>
</dbReference>
<keyword evidence="14" id="KW-1185">Reference proteome</keyword>
<keyword evidence="5" id="KW-0540">Nuclease</keyword>
<feature type="region of interest" description="Disordered" evidence="11">
    <location>
        <begin position="873"/>
        <end position="895"/>
    </location>
</feature>
<feature type="compositionally biased region" description="Low complexity" evidence="11">
    <location>
        <begin position="931"/>
        <end position="946"/>
    </location>
</feature>
<dbReference type="PANTHER" id="PTHR37984">
    <property type="entry name" value="PROTEIN CBG26694"/>
    <property type="match status" value="1"/>
</dbReference>
<dbReference type="EMBL" id="LNIX01000030">
    <property type="protein sequence ID" value="OXA41089.1"/>
    <property type="molecule type" value="Genomic_DNA"/>
</dbReference>
<dbReference type="GO" id="GO:0004519">
    <property type="term" value="F:endonuclease activity"/>
    <property type="evidence" value="ECO:0007669"/>
    <property type="project" value="UniProtKB-KW"/>
</dbReference>
<dbReference type="GO" id="GO:0003964">
    <property type="term" value="F:RNA-directed DNA polymerase activity"/>
    <property type="evidence" value="ECO:0007669"/>
    <property type="project" value="UniProtKB-KW"/>
</dbReference>
<dbReference type="PROSITE" id="PS00086">
    <property type="entry name" value="CYTOCHROME_P450"/>
    <property type="match status" value="1"/>
</dbReference>
<evidence type="ECO:0000259" key="12">
    <source>
        <dbReference type="PROSITE" id="PS50994"/>
    </source>
</evidence>
<dbReference type="InterPro" id="IPR041373">
    <property type="entry name" value="RT_RNaseH"/>
</dbReference>
<dbReference type="InterPro" id="IPR041588">
    <property type="entry name" value="Integrase_H2C2"/>
</dbReference>
<keyword evidence="4" id="KW-0548">Nucleotidyltransferase</keyword>
<gene>
    <name evidence="13" type="ORF">Fcan01_23949</name>
</gene>
<dbReference type="InterPro" id="IPR043502">
    <property type="entry name" value="DNA/RNA_pol_sf"/>
</dbReference>
<dbReference type="AlphaFoldDB" id="A0A226D798"/>
<keyword evidence="10" id="KW-0408">Iron</keyword>
<feature type="region of interest" description="Disordered" evidence="11">
    <location>
        <begin position="931"/>
        <end position="951"/>
    </location>
</feature>
<dbReference type="SUPFAM" id="SSF53098">
    <property type="entry name" value="Ribonuclease H-like"/>
    <property type="match status" value="1"/>
</dbReference>
<feature type="compositionally biased region" description="Polar residues" evidence="11">
    <location>
        <begin position="275"/>
        <end position="294"/>
    </location>
</feature>
<dbReference type="CDD" id="cd09274">
    <property type="entry name" value="RNase_HI_RT_Ty3"/>
    <property type="match status" value="1"/>
</dbReference>
<feature type="compositionally biased region" description="Polar residues" evidence="11">
    <location>
        <begin position="879"/>
        <end position="894"/>
    </location>
</feature>
<keyword evidence="10" id="KW-0479">Metal-binding</keyword>
<comment type="cofactor">
    <cofactor evidence="10">
        <name>heme</name>
        <dbReference type="ChEBI" id="CHEBI:30413"/>
    </cofactor>
</comment>
<dbReference type="InterPro" id="IPR002401">
    <property type="entry name" value="Cyt_P450_E_grp-I"/>
</dbReference>
<dbReference type="GO" id="GO:0005506">
    <property type="term" value="F:iron ion binding"/>
    <property type="evidence" value="ECO:0007669"/>
    <property type="project" value="InterPro"/>
</dbReference>
<proteinExistence type="inferred from homology"/>
<protein>
    <recommendedName>
        <fullName evidence="2">RNA-directed DNA polymerase</fullName>
        <ecNumber evidence="2">2.7.7.49</ecNumber>
    </recommendedName>
</protein>
<keyword evidence="8" id="KW-0695">RNA-directed DNA polymerase</keyword>
<keyword evidence="10" id="KW-0349">Heme</keyword>
<dbReference type="GO" id="GO:0016787">
    <property type="term" value="F:hydrolase activity"/>
    <property type="evidence" value="ECO:0007669"/>
    <property type="project" value="UniProtKB-KW"/>
</dbReference>
<evidence type="ECO:0000256" key="2">
    <source>
        <dbReference type="ARBA" id="ARBA00012493"/>
    </source>
</evidence>
<feature type="region of interest" description="Disordered" evidence="11">
    <location>
        <begin position="268"/>
        <end position="295"/>
    </location>
</feature>
<keyword evidence="7" id="KW-0378">Hydrolase</keyword>
<dbReference type="Gene3D" id="1.10.630.10">
    <property type="entry name" value="Cytochrome P450"/>
    <property type="match status" value="1"/>
</dbReference>